<dbReference type="AlphaFoldDB" id="A0A1D1V898"/>
<reference evidence="1 2" key="1">
    <citation type="journal article" date="2016" name="Nat. Commun.">
        <title>Extremotolerant tardigrade genome and improved radiotolerance of human cultured cells by tardigrade-unique protein.</title>
        <authorList>
            <person name="Hashimoto T."/>
            <person name="Horikawa D.D."/>
            <person name="Saito Y."/>
            <person name="Kuwahara H."/>
            <person name="Kozuka-Hata H."/>
            <person name="Shin-I T."/>
            <person name="Minakuchi Y."/>
            <person name="Ohishi K."/>
            <person name="Motoyama A."/>
            <person name="Aizu T."/>
            <person name="Enomoto A."/>
            <person name="Kondo K."/>
            <person name="Tanaka S."/>
            <person name="Hara Y."/>
            <person name="Koshikawa S."/>
            <person name="Sagara H."/>
            <person name="Miura T."/>
            <person name="Yokobori S."/>
            <person name="Miyagawa K."/>
            <person name="Suzuki Y."/>
            <person name="Kubo T."/>
            <person name="Oyama M."/>
            <person name="Kohara Y."/>
            <person name="Fujiyama A."/>
            <person name="Arakawa K."/>
            <person name="Katayama T."/>
            <person name="Toyoda A."/>
            <person name="Kunieda T."/>
        </authorList>
    </citation>
    <scope>NUCLEOTIDE SEQUENCE [LARGE SCALE GENOMIC DNA]</scope>
    <source>
        <strain evidence="1 2">YOKOZUNA-1</strain>
    </source>
</reference>
<dbReference type="EMBL" id="BDGG01000004">
    <property type="protein sequence ID" value="GAU97005.1"/>
    <property type="molecule type" value="Genomic_DNA"/>
</dbReference>
<sequence length="164" mass="18461">MCFFMCARINIPSEYHVTNRIRIPWLLEFSPILALMVQDMTPCQGPADPNAPAHGQENEGNAPVPGFWSPSSAASVSTPLFEPDPTFNSNPNPYVPYVPVCNWSCRKSSATAPIRICDEIGGMYTSDCDFYKAVCRAELRGYLLRRTRCARNVNTLRQRKVNWV</sequence>
<evidence type="ECO:0000313" key="1">
    <source>
        <dbReference type="EMBL" id="GAU97005.1"/>
    </source>
</evidence>
<organism evidence="1 2">
    <name type="scientific">Ramazzottius varieornatus</name>
    <name type="common">Water bear</name>
    <name type="synonym">Tardigrade</name>
    <dbReference type="NCBI Taxonomy" id="947166"/>
    <lineage>
        <taxon>Eukaryota</taxon>
        <taxon>Metazoa</taxon>
        <taxon>Ecdysozoa</taxon>
        <taxon>Tardigrada</taxon>
        <taxon>Eutardigrada</taxon>
        <taxon>Parachela</taxon>
        <taxon>Hypsibioidea</taxon>
        <taxon>Ramazzottiidae</taxon>
        <taxon>Ramazzottius</taxon>
    </lineage>
</organism>
<accession>A0A1D1V898</accession>
<dbReference type="Proteomes" id="UP000186922">
    <property type="component" value="Unassembled WGS sequence"/>
</dbReference>
<comment type="caution">
    <text evidence="1">The sequence shown here is derived from an EMBL/GenBank/DDBJ whole genome shotgun (WGS) entry which is preliminary data.</text>
</comment>
<proteinExistence type="predicted"/>
<gene>
    <name evidence="1" type="primary">RvY_08369-1</name>
    <name evidence="1" type="synonym">RvY_08369.1</name>
    <name evidence="1" type="ORF">RvY_08369</name>
</gene>
<evidence type="ECO:0000313" key="2">
    <source>
        <dbReference type="Proteomes" id="UP000186922"/>
    </source>
</evidence>
<keyword evidence="2" id="KW-1185">Reference proteome</keyword>
<evidence type="ECO:0008006" key="3">
    <source>
        <dbReference type="Google" id="ProtNLM"/>
    </source>
</evidence>
<protein>
    <recommendedName>
        <fullName evidence="3">Kazal-like domain-containing protein</fullName>
    </recommendedName>
</protein>
<name>A0A1D1V898_RAMVA</name>